<sequence length="866" mass="97291">MRLLKGVLEENPIVNFGLNRFLGDSPQIEGAVRSLLEILILPPDAKHYLEMLGIFWSGSCLCFKEQIHACKHLNCPIFSRTGPHLHTHVFVLGKSAANESSDHVKGIIGAIFDSSSRIGQEHAVALNLALEDFYQKNNLSFSLHVRNSHGDPLLAAISARDLIDNQKVQAIIGPQTWQEISSVAEICSQKSVPLLSLADNTPEWATKKWHFLLQSSPSQIMQMKAIAEIVKDWKLYNVNMIYEDGDSSSTEVLSQISGALTIVGTKLNNVTSIPPLVSSSMTQQLEKLREGQCRVFIVHLSFHLTLHLFETAKRMNMMGKGYVWITTGTFTSLVHSLNASTISNLQGIIGVKNKILLSNFSGLSGKIQFTEHRRASTHTFQIIDVIGRSYREIGFWSDGLGFSKSLDQNVSYSSSVGELGKVVNPTCTLRLRIGVPSMSTFKQYVNVIQDHSENVTSFKFKGFAIDLFEETVKKLPYHLEYDYFAFNGTYNDLVKQVYWKKYDLVVGDVAIISRRYEYVSFTQSYTNPGMVMIVPVKSKTGDAWLFMKPFTKLMWILILVIVVYNGFVVWLIERNHCPELKGPILHQTTTMLWLAFCSLFSLNGDRLHSNLSRVAMVVWLFVALIITQTYTASLASMLTVQRFEPTVDSIQQLKSNNAMVGYDRGSYLKRYLHDALGLNDDNIKQFDSQESYADALRNKEIAAAFLDIPEAKIFLAKNCKGFVQAGPTYKIGGYGFVFPKGSPLLHDINQALLNISESGTLRNLEDNMLASEECKDVIDRGEETTSLSPTSFMVLFILTGGISTISLLIYIFSVNYSCSGQRAMWSLMMEVIKSWRFEKRPFSRRVHNVTESPLNFSNISNLPDLA</sequence>
<proteinExistence type="inferred from homology"/>
<evidence type="ECO:0000256" key="13">
    <source>
        <dbReference type="PIRNR" id="PIRNR037090"/>
    </source>
</evidence>
<evidence type="ECO:0000256" key="1">
    <source>
        <dbReference type="ARBA" id="ARBA00004141"/>
    </source>
</evidence>
<dbReference type="PANTHER" id="PTHR18966">
    <property type="entry name" value="IONOTROPIC GLUTAMATE RECEPTOR"/>
    <property type="match status" value="1"/>
</dbReference>
<evidence type="ECO:0000313" key="18">
    <source>
        <dbReference type="Proteomes" id="UP001603857"/>
    </source>
</evidence>
<keyword evidence="11 13" id="KW-1071">Ligand-gated ion channel</keyword>
<evidence type="ECO:0000256" key="12">
    <source>
        <dbReference type="ARBA" id="ARBA00023303"/>
    </source>
</evidence>
<evidence type="ECO:0000256" key="7">
    <source>
        <dbReference type="ARBA" id="ARBA00023065"/>
    </source>
</evidence>
<evidence type="ECO:0000256" key="10">
    <source>
        <dbReference type="ARBA" id="ARBA00023180"/>
    </source>
</evidence>
<dbReference type="InterPro" id="IPR017103">
    <property type="entry name" value="Iontropic_Glu_rcpt_pln"/>
</dbReference>
<feature type="transmembrane region" description="Helical" evidence="15">
    <location>
        <begin position="792"/>
        <end position="812"/>
    </location>
</feature>
<keyword evidence="3 13" id="KW-0813">Transport</keyword>
<keyword evidence="9 13" id="KW-0675">Receptor</keyword>
<comment type="caution">
    <text evidence="17">The sequence shown here is derived from an EMBL/GenBank/DDBJ whole genome shotgun (WGS) entry which is preliminary data.</text>
</comment>
<dbReference type="FunFam" id="3.40.190.10:FF:000054">
    <property type="entry name" value="Glutamate receptor"/>
    <property type="match status" value="1"/>
</dbReference>
<feature type="disulfide bond" evidence="14">
    <location>
        <begin position="719"/>
        <end position="774"/>
    </location>
</feature>
<dbReference type="FunFam" id="3.40.50.2300:FF:000081">
    <property type="entry name" value="Glutamate receptor"/>
    <property type="match status" value="1"/>
</dbReference>
<evidence type="ECO:0000256" key="8">
    <source>
        <dbReference type="ARBA" id="ARBA00023136"/>
    </source>
</evidence>
<dbReference type="InterPro" id="IPR001320">
    <property type="entry name" value="Iontro_rcpt_C"/>
</dbReference>
<dbReference type="SMART" id="SM00079">
    <property type="entry name" value="PBPe"/>
    <property type="match status" value="1"/>
</dbReference>
<evidence type="ECO:0000256" key="5">
    <source>
        <dbReference type="ARBA" id="ARBA00022729"/>
    </source>
</evidence>
<evidence type="ECO:0000256" key="9">
    <source>
        <dbReference type="ARBA" id="ARBA00023170"/>
    </source>
</evidence>
<dbReference type="FunFam" id="1.10.287.70:FF:000172">
    <property type="entry name" value="Glutamate receptor"/>
    <property type="match status" value="1"/>
</dbReference>
<dbReference type="GO" id="GO:0034220">
    <property type="term" value="P:monoatomic ion transmembrane transport"/>
    <property type="evidence" value="ECO:0007669"/>
    <property type="project" value="UniProtKB-KW"/>
</dbReference>
<dbReference type="SUPFAM" id="SSF53850">
    <property type="entry name" value="Periplasmic binding protein-like II"/>
    <property type="match status" value="1"/>
</dbReference>
<dbReference type="Gene3D" id="3.40.190.10">
    <property type="entry name" value="Periplasmic binding protein-like II"/>
    <property type="match status" value="3"/>
</dbReference>
<keyword evidence="12 13" id="KW-0407">Ion channel</keyword>
<dbReference type="PIRSF" id="PIRSF037090">
    <property type="entry name" value="Iontro_Glu-like_rcpt_pln"/>
    <property type="match status" value="1"/>
</dbReference>
<feature type="transmembrane region" description="Helical" evidence="15">
    <location>
        <begin position="614"/>
        <end position="638"/>
    </location>
</feature>
<keyword evidence="14" id="KW-1015">Disulfide bond</keyword>
<comment type="similarity">
    <text evidence="2 13">Belongs to the glutamate-gated ion channel (TC 1.A.10.1) family.</text>
</comment>
<dbReference type="SUPFAM" id="SSF53822">
    <property type="entry name" value="Periplasmic binding protein-like I"/>
    <property type="match status" value="1"/>
</dbReference>
<gene>
    <name evidence="17" type="ORF">Fmac_020200</name>
</gene>
<comment type="subcellular location">
    <subcellularLocation>
        <location evidence="1">Membrane</location>
        <topology evidence="1">Multi-pass membrane protein</topology>
    </subcellularLocation>
</comment>
<reference evidence="17 18" key="1">
    <citation type="submission" date="2024-08" db="EMBL/GenBank/DDBJ databases">
        <title>Insights into the chromosomal genome structure of Flemingia macrophylla.</title>
        <authorList>
            <person name="Ding Y."/>
            <person name="Zhao Y."/>
            <person name="Bi W."/>
            <person name="Wu M."/>
            <person name="Zhao G."/>
            <person name="Gong Y."/>
            <person name="Li W."/>
            <person name="Zhang P."/>
        </authorList>
    </citation>
    <scope>NUCLEOTIDE SEQUENCE [LARGE SCALE GENOMIC DNA]</scope>
    <source>
        <strain evidence="17">DYQJB</strain>
        <tissue evidence="17">Leaf</tissue>
    </source>
</reference>
<accession>A0ABD1LTB8</accession>
<evidence type="ECO:0000259" key="16">
    <source>
        <dbReference type="SMART" id="SM00079"/>
    </source>
</evidence>
<evidence type="ECO:0000256" key="6">
    <source>
        <dbReference type="ARBA" id="ARBA00022989"/>
    </source>
</evidence>
<evidence type="ECO:0000256" key="11">
    <source>
        <dbReference type="ARBA" id="ARBA00023286"/>
    </source>
</evidence>
<keyword evidence="4 15" id="KW-0812">Transmembrane</keyword>
<comment type="function">
    <text evidence="13">Glutamate-gated receptor that probably acts as non-selective cation channel.</text>
</comment>
<dbReference type="InterPro" id="IPR015683">
    <property type="entry name" value="Ionotropic_Glu_rcpt"/>
</dbReference>
<keyword evidence="7 13" id="KW-0406">Ion transport</keyword>
<evidence type="ECO:0000256" key="4">
    <source>
        <dbReference type="ARBA" id="ARBA00022692"/>
    </source>
</evidence>
<dbReference type="GO" id="GO:0016020">
    <property type="term" value="C:membrane"/>
    <property type="evidence" value="ECO:0007669"/>
    <property type="project" value="UniProtKB-SubCell"/>
</dbReference>
<dbReference type="InterPro" id="IPR028082">
    <property type="entry name" value="Peripla_BP_I"/>
</dbReference>
<evidence type="ECO:0000313" key="17">
    <source>
        <dbReference type="EMBL" id="KAL2326773.1"/>
    </source>
</evidence>
<dbReference type="CDD" id="cd13686">
    <property type="entry name" value="GluR_Plant"/>
    <property type="match status" value="1"/>
</dbReference>
<keyword evidence="18" id="KW-1185">Reference proteome</keyword>
<dbReference type="InterPro" id="IPR001828">
    <property type="entry name" value="ANF_lig-bd_rcpt"/>
</dbReference>
<dbReference type="EMBL" id="JBGMDY010000007">
    <property type="protein sequence ID" value="KAL2326773.1"/>
    <property type="molecule type" value="Genomic_DNA"/>
</dbReference>
<feature type="transmembrane region" description="Helical" evidence="15">
    <location>
        <begin position="553"/>
        <end position="572"/>
    </location>
</feature>
<keyword evidence="6 15" id="KW-1133">Transmembrane helix</keyword>
<dbReference type="Gene3D" id="1.10.287.70">
    <property type="match status" value="1"/>
</dbReference>
<name>A0ABD1LTB8_9FABA</name>
<dbReference type="Proteomes" id="UP001603857">
    <property type="component" value="Unassembled WGS sequence"/>
</dbReference>
<dbReference type="Pfam" id="PF01094">
    <property type="entry name" value="ANF_receptor"/>
    <property type="match status" value="1"/>
</dbReference>
<dbReference type="AlphaFoldDB" id="A0ABD1LTB8"/>
<organism evidence="17 18">
    <name type="scientific">Flemingia macrophylla</name>
    <dbReference type="NCBI Taxonomy" id="520843"/>
    <lineage>
        <taxon>Eukaryota</taxon>
        <taxon>Viridiplantae</taxon>
        <taxon>Streptophyta</taxon>
        <taxon>Embryophyta</taxon>
        <taxon>Tracheophyta</taxon>
        <taxon>Spermatophyta</taxon>
        <taxon>Magnoliopsida</taxon>
        <taxon>eudicotyledons</taxon>
        <taxon>Gunneridae</taxon>
        <taxon>Pentapetalae</taxon>
        <taxon>rosids</taxon>
        <taxon>fabids</taxon>
        <taxon>Fabales</taxon>
        <taxon>Fabaceae</taxon>
        <taxon>Papilionoideae</taxon>
        <taxon>50 kb inversion clade</taxon>
        <taxon>NPAAA clade</taxon>
        <taxon>indigoferoid/millettioid clade</taxon>
        <taxon>Phaseoleae</taxon>
        <taxon>Flemingia</taxon>
    </lineage>
</organism>
<protein>
    <recommendedName>
        <fullName evidence="13">Glutamate receptor</fullName>
    </recommendedName>
</protein>
<dbReference type="Gene3D" id="3.40.50.2300">
    <property type="match status" value="1"/>
</dbReference>
<evidence type="ECO:0000256" key="3">
    <source>
        <dbReference type="ARBA" id="ARBA00022448"/>
    </source>
</evidence>
<dbReference type="Pfam" id="PF00060">
    <property type="entry name" value="Lig_chan"/>
    <property type="match status" value="1"/>
</dbReference>
<evidence type="ECO:0000256" key="2">
    <source>
        <dbReference type="ARBA" id="ARBA00008685"/>
    </source>
</evidence>
<keyword evidence="8 13" id="KW-0472">Membrane</keyword>
<keyword evidence="10" id="KW-0325">Glycoprotein</keyword>
<evidence type="ECO:0000256" key="14">
    <source>
        <dbReference type="PIRSR" id="PIRSR037090-50"/>
    </source>
</evidence>
<feature type="domain" description="Ionotropic glutamate receptor C-terminal" evidence="16">
    <location>
        <begin position="430"/>
        <end position="771"/>
    </location>
</feature>
<evidence type="ECO:0000256" key="15">
    <source>
        <dbReference type="SAM" id="Phobius"/>
    </source>
</evidence>
<keyword evidence="5" id="KW-0732">Signal</keyword>